<comment type="subcellular location">
    <subcellularLocation>
        <location evidence="1">Membrane</location>
    </subcellularLocation>
</comment>
<dbReference type="InterPro" id="IPR050307">
    <property type="entry name" value="Sterol_Desaturase_Related"/>
</dbReference>
<protein>
    <submittedName>
        <fullName evidence="7">Sterol desaturase family protein</fullName>
    </submittedName>
</protein>
<keyword evidence="3 5" id="KW-1133">Transmembrane helix</keyword>
<evidence type="ECO:0000256" key="5">
    <source>
        <dbReference type="SAM" id="Phobius"/>
    </source>
</evidence>
<evidence type="ECO:0000313" key="8">
    <source>
        <dbReference type="Proteomes" id="UP000501812"/>
    </source>
</evidence>
<dbReference type="KEGG" id="luo:HHL09_24385"/>
<evidence type="ECO:0000256" key="3">
    <source>
        <dbReference type="ARBA" id="ARBA00022989"/>
    </source>
</evidence>
<evidence type="ECO:0000256" key="2">
    <source>
        <dbReference type="ARBA" id="ARBA00022692"/>
    </source>
</evidence>
<dbReference type="RefSeq" id="WP_169457271.1">
    <property type="nucleotide sequence ID" value="NZ_CP051774.1"/>
</dbReference>
<keyword evidence="2 5" id="KW-0812">Transmembrane</keyword>
<feature type="transmembrane region" description="Helical" evidence="5">
    <location>
        <begin position="100"/>
        <end position="120"/>
    </location>
</feature>
<feature type="transmembrane region" description="Helical" evidence="5">
    <location>
        <begin position="20"/>
        <end position="42"/>
    </location>
</feature>
<dbReference type="PANTHER" id="PTHR11863">
    <property type="entry name" value="STEROL DESATURASE"/>
    <property type="match status" value="1"/>
</dbReference>
<keyword evidence="4 5" id="KW-0472">Membrane</keyword>
<accession>A0A858RQH4</accession>
<dbReference type="EMBL" id="CP051774">
    <property type="protein sequence ID" value="QJE98784.1"/>
    <property type="molecule type" value="Genomic_DNA"/>
</dbReference>
<evidence type="ECO:0000313" key="7">
    <source>
        <dbReference type="EMBL" id="QJE98784.1"/>
    </source>
</evidence>
<feature type="transmembrane region" description="Helical" evidence="5">
    <location>
        <begin position="63"/>
        <end position="88"/>
    </location>
</feature>
<dbReference type="Pfam" id="PF04116">
    <property type="entry name" value="FA_hydroxylase"/>
    <property type="match status" value="1"/>
</dbReference>
<dbReference type="GO" id="GO:0016020">
    <property type="term" value="C:membrane"/>
    <property type="evidence" value="ECO:0007669"/>
    <property type="project" value="UniProtKB-SubCell"/>
</dbReference>
<evidence type="ECO:0000256" key="1">
    <source>
        <dbReference type="ARBA" id="ARBA00004370"/>
    </source>
</evidence>
<sequence length="271" mass="32084">MSDLEPILNFLKSVGNTAFFLATRYGLFAGIAWLLAYVLFYRRWKHRKVVQKLPPGSEIRREMFFSGISVLIFAVVGVVTVIAAKQGWTQMYTRMGKYPMWWFWLSILCAIVIHDTWFYWTHRLMHHKKLFRFFHRTHHLSHNPSPWAAYSFDPAEAVIQAAIFPLVLFIMPMHPGAFAIFMVWQITFNVIGHTGFEIYPKWMMDSWLGKILNTPTNHAMHHEKLRGNYGLYFNVWDRVMKTNHADYEKRFREVTTRGRDAGEHRTSKVQH</sequence>
<evidence type="ECO:0000256" key="4">
    <source>
        <dbReference type="ARBA" id="ARBA00023136"/>
    </source>
</evidence>
<feature type="domain" description="Fatty acid hydroxylase" evidence="6">
    <location>
        <begin position="108"/>
        <end position="242"/>
    </location>
</feature>
<dbReference type="Proteomes" id="UP000501812">
    <property type="component" value="Chromosome"/>
</dbReference>
<dbReference type="GO" id="GO:0005506">
    <property type="term" value="F:iron ion binding"/>
    <property type="evidence" value="ECO:0007669"/>
    <property type="project" value="InterPro"/>
</dbReference>
<dbReference type="GO" id="GO:0008610">
    <property type="term" value="P:lipid biosynthetic process"/>
    <property type="evidence" value="ECO:0007669"/>
    <property type="project" value="InterPro"/>
</dbReference>
<reference evidence="7 8" key="1">
    <citation type="submission" date="2020-04" db="EMBL/GenBank/DDBJ databases">
        <title>Luteolibacter sp. G-1-1-1 isolated from soil.</title>
        <authorList>
            <person name="Dahal R.H."/>
        </authorList>
    </citation>
    <scope>NUCLEOTIDE SEQUENCE [LARGE SCALE GENOMIC DNA]</scope>
    <source>
        <strain evidence="7 8">G-1-1-1</strain>
    </source>
</reference>
<keyword evidence="8" id="KW-1185">Reference proteome</keyword>
<dbReference type="AlphaFoldDB" id="A0A858RQH4"/>
<dbReference type="InterPro" id="IPR006694">
    <property type="entry name" value="Fatty_acid_hydroxylase"/>
</dbReference>
<name>A0A858RQH4_9BACT</name>
<organism evidence="7 8">
    <name type="scientific">Luteolibacter luteus</name>
    <dbReference type="NCBI Taxonomy" id="2728835"/>
    <lineage>
        <taxon>Bacteria</taxon>
        <taxon>Pseudomonadati</taxon>
        <taxon>Verrucomicrobiota</taxon>
        <taxon>Verrucomicrobiia</taxon>
        <taxon>Verrucomicrobiales</taxon>
        <taxon>Verrucomicrobiaceae</taxon>
        <taxon>Luteolibacter</taxon>
    </lineage>
</organism>
<proteinExistence type="predicted"/>
<gene>
    <name evidence="7" type="ORF">HHL09_24385</name>
</gene>
<evidence type="ECO:0000259" key="6">
    <source>
        <dbReference type="Pfam" id="PF04116"/>
    </source>
</evidence>
<feature type="transmembrane region" description="Helical" evidence="5">
    <location>
        <begin position="161"/>
        <end position="184"/>
    </location>
</feature>
<dbReference type="GO" id="GO:0016491">
    <property type="term" value="F:oxidoreductase activity"/>
    <property type="evidence" value="ECO:0007669"/>
    <property type="project" value="InterPro"/>
</dbReference>